<sequence>RQNRGGIMDVLKYTQTRCPELAGFLAATASASFNFDGDHPLDHSSYNHTHLWALEYWADHHQWIDLEYRINFVNYIFDCWRKNLRGYPSYKTRGYRVYLYEDLAPTVSVVAETRIGFPYDQEPAFVTSVRDVMALYVGRSWRDNWSDDGWAINPDTILKTIERKKGSIGKPAADALGIKVGELRKLIVNTGIDYQANKIRKKYKRRPADFSNEPDYDTTWTVFERRLPRGYK</sequence>
<name>X1UGA5_9ZZZZ</name>
<protein>
    <submittedName>
        <fullName evidence="1">Uncharacterized protein</fullName>
    </submittedName>
</protein>
<comment type="caution">
    <text evidence="1">The sequence shown here is derived from an EMBL/GenBank/DDBJ whole genome shotgun (WGS) entry which is preliminary data.</text>
</comment>
<proteinExistence type="predicted"/>
<dbReference type="AlphaFoldDB" id="X1UGA5"/>
<organism evidence="1">
    <name type="scientific">marine sediment metagenome</name>
    <dbReference type="NCBI Taxonomy" id="412755"/>
    <lineage>
        <taxon>unclassified sequences</taxon>
        <taxon>metagenomes</taxon>
        <taxon>ecological metagenomes</taxon>
    </lineage>
</organism>
<feature type="non-terminal residue" evidence="1">
    <location>
        <position position="1"/>
    </location>
</feature>
<evidence type="ECO:0000313" key="1">
    <source>
        <dbReference type="EMBL" id="GAJ02607.1"/>
    </source>
</evidence>
<dbReference type="EMBL" id="BARW01016312">
    <property type="protein sequence ID" value="GAJ02607.1"/>
    <property type="molecule type" value="Genomic_DNA"/>
</dbReference>
<gene>
    <name evidence="1" type="ORF">S12H4_28437</name>
</gene>
<accession>X1UGA5</accession>
<reference evidence="1" key="1">
    <citation type="journal article" date="2014" name="Front. Microbiol.">
        <title>High frequency of phylogenetically diverse reductive dehalogenase-homologous genes in deep subseafloor sedimentary metagenomes.</title>
        <authorList>
            <person name="Kawai M."/>
            <person name="Futagami T."/>
            <person name="Toyoda A."/>
            <person name="Takaki Y."/>
            <person name="Nishi S."/>
            <person name="Hori S."/>
            <person name="Arai W."/>
            <person name="Tsubouchi T."/>
            <person name="Morono Y."/>
            <person name="Uchiyama I."/>
            <person name="Ito T."/>
            <person name="Fujiyama A."/>
            <person name="Inagaki F."/>
            <person name="Takami H."/>
        </authorList>
    </citation>
    <scope>NUCLEOTIDE SEQUENCE</scope>
    <source>
        <strain evidence="1">Expedition CK06-06</strain>
    </source>
</reference>